<evidence type="ECO:0000256" key="2">
    <source>
        <dbReference type="ARBA" id="ARBA00004123"/>
    </source>
</evidence>
<dbReference type="Pfam" id="PF14533">
    <property type="entry name" value="USP7_C2"/>
    <property type="match status" value="1"/>
</dbReference>
<dbReference type="CDD" id="cd02659">
    <property type="entry name" value="peptidase_C19C"/>
    <property type="match status" value="1"/>
</dbReference>
<reference evidence="12" key="1">
    <citation type="submission" date="2020-12" db="EMBL/GenBank/DDBJ databases">
        <title>Metabolic potential, ecology and presence of endohyphal bacteria is reflected in genomic diversity of Mucoromycotina.</title>
        <authorList>
            <person name="Muszewska A."/>
            <person name="Okrasinska A."/>
            <person name="Steczkiewicz K."/>
            <person name="Drgas O."/>
            <person name="Orlowska M."/>
            <person name="Perlinska-Lenart U."/>
            <person name="Aleksandrzak-Piekarczyk T."/>
            <person name="Szatraj K."/>
            <person name="Zielenkiewicz U."/>
            <person name="Pilsyk S."/>
            <person name="Malc E."/>
            <person name="Mieczkowski P."/>
            <person name="Kruszewska J.S."/>
            <person name="Biernat P."/>
            <person name="Pawlowska J."/>
        </authorList>
    </citation>
    <scope>NUCLEOTIDE SEQUENCE</scope>
    <source>
        <strain evidence="12">WA0000017839</strain>
    </source>
</reference>
<proteinExistence type="inferred from homology"/>
<dbReference type="GO" id="GO:0006508">
    <property type="term" value="P:proteolysis"/>
    <property type="evidence" value="ECO:0007669"/>
    <property type="project" value="UniProtKB-KW"/>
</dbReference>
<keyword evidence="6" id="KW-0833">Ubl conjugation pathway</keyword>
<keyword evidence="8" id="KW-0788">Thiol protease</keyword>
<evidence type="ECO:0000259" key="11">
    <source>
        <dbReference type="PROSITE" id="PS50235"/>
    </source>
</evidence>
<dbReference type="InterPro" id="IPR038765">
    <property type="entry name" value="Papain-like_cys_pep_sf"/>
</dbReference>
<dbReference type="Pfam" id="PF22486">
    <property type="entry name" value="MATH_2"/>
    <property type="match status" value="1"/>
</dbReference>
<protein>
    <recommendedName>
        <fullName evidence="4">ubiquitinyl hydrolase 1</fullName>
        <ecNumber evidence="4">3.4.19.12</ecNumber>
    </recommendedName>
</protein>
<comment type="caution">
    <text evidence="12">The sequence shown here is derived from an EMBL/GenBank/DDBJ whole genome shotgun (WGS) entry which is preliminary data.</text>
</comment>
<evidence type="ECO:0000313" key="13">
    <source>
        <dbReference type="Proteomes" id="UP000603453"/>
    </source>
</evidence>
<dbReference type="SUPFAM" id="SSF49599">
    <property type="entry name" value="TRAF domain-like"/>
    <property type="match status" value="1"/>
</dbReference>
<dbReference type="PROSITE" id="PS50235">
    <property type="entry name" value="USP_3"/>
    <property type="match status" value="1"/>
</dbReference>
<keyword evidence="5" id="KW-0645">Protease</keyword>
<dbReference type="FunFam" id="3.90.70.10:FF:000005">
    <property type="entry name" value="Ubiquitin carboxyl-terminal hydrolase 7"/>
    <property type="match status" value="1"/>
</dbReference>
<dbReference type="EC" id="3.4.19.12" evidence="4"/>
<dbReference type="InterPro" id="IPR028889">
    <property type="entry name" value="USP"/>
</dbReference>
<dbReference type="InterPro" id="IPR018200">
    <property type="entry name" value="USP_CS"/>
</dbReference>
<dbReference type="InterPro" id="IPR008974">
    <property type="entry name" value="TRAF-like"/>
</dbReference>
<feature type="domain" description="MATH" evidence="10">
    <location>
        <begin position="29"/>
        <end position="159"/>
    </location>
</feature>
<dbReference type="AlphaFoldDB" id="A0A8H7RNP0"/>
<dbReference type="GO" id="GO:0005829">
    <property type="term" value="C:cytosol"/>
    <property type="evidence" value="ECO:0007669"/>
    <property type="project" value="TreeGrafter"/>
</dbReference>
<keyword evidence="13" id="KW-1185">Reference proteome</keyword>
<evidence type="ECO:0000256" key="5">
    <source>
        <dbReference type="ARBA" id="ARBA00022670"/>
    </source>
</evidence>
<evidence type="ECO:0000256" key="6">
    <source>
        <dbReference type="ARBA" id="ARBA00022786"/>
    </source>
</evidence>
<dbReference type="Gene3D" id="3.10.20.90">
    <property type="entry name" value="Phosphatidylinositol 3-kinase Catalytic Subunit, Chain A, domain 1"/>
    <property type="match status" value="2"/>
</dbReference>
<dbReference type="SUPFAM" id="SSF54001">
    <property type="entry name" value="Cysteine proteinases"/>
    <property type="match status" value="1"/>
</dbReference>
<evidence type="ECO:0000256" key="7">
    <source>
        <dbReference type="ARBA" id="ARBA00022801"/>
    </source>
</evidence>
<accession>A0A8H7RNP0</accession>
<dbReference type="GO" id="GO:0004843">
    <property type="term" value="F:cysteine-type deubiquitinase activity"/>
    <property type="evidence" value="ECO:0007669"/>
    <property type="project" value="UniProtKB-EC"/>
</dbReference>
<evidence type="ECO:0000256" key="9">
    <source>
        <dbReference type="ARBA" id="ARBA00023242"/>
    </source>
</evidence>
<dbReference type="InterPro" id="IPR050164">
    <property type="entry name" value="Peptidase_C19"/>
</dbReference>
<evidence type="ECO:0000313" key="12">
    <source>
        <dbReference type="EMBL" id="KAG2213843.1"/>
    </source>
</evidence>
<dbReference type="PANTHER" id="PTHR24006">
    <property type="entry name" value="UBIQUITIN CARBOXYL-TERMINAL HYDROLASE"/>
    <property type="match status" value="1"/>
</dbReference>
<keyword evidence="9" id="KW-0539">Nucleus</keyword>
<dbReference type="OrthoDB" id="289038at2759"/>
<name>A0A8H7RNP0_9FUNG</name>
<dbReference type="InterPro" id="IPR001394">
    <property type="entry name" value="Peptidase_C19_UCH"/>
</dbReference>
<sequence length="1064" mass="123372">MAEEYRLPDDYLLMADEFMPFTIEKAIGTFQHTWEIDSWSTITQHTKFLGPTFQTGDCAWNVLLYPNGNNVPDQISLYLENADMKNETRENDICAQVMLCIVHPKDPTKFVRQVFQHRFSKYEPDRGYSNFLDLKMLMSGTEKGGPLVIDDAVKIVVIVRLFEDPMGVLWHNFIGYDSKEVTGYVGLFNQGATCYMNSLFQSLFFTNFYRKAVYQIPTENDDPHNSIALALQRLFYNLQFSKTAVSTIELTTSFGWNSIDSFMQHDVQEFNRLLQDSIEKKMRGTPANDSIKQLFVGRMKSYIKCLNVDYESSRSEDFYDIQLNVKGCKDLLESFKTYISEEILEGDNKYMASGHGLQDAKKGVIFESFPPVIHLQLKRFEYDMMKDSMVKINDRHEFPDEIDLEPFLSDSADRSESHKYALHGVLVHTGDLSGGHYFAFVRPTQENKWFKFDDDRVTPASLNQVFEDNFGGETKNVHPTYKPVKRFTNAYMLVYIRKSRQDQILEDVTQKDIPAHLVERICQEQEALKMLLKQREEQHLYVQVFIASDASFLSNTGAQWIPVVDHESMPAVQSKVALKTQTLRQLLEEYATEFGARPEHLRLWNLANRKNGNVQLDSLFSDADLDLSIEEVCRPVPNYPFLRVYVETASNGFPLFPLPNSNAVLVFIKLFDPISQSLRGVGRLYVTRNSQIGTIVNSLNQMVGFQTGTILDVYEVIYLETLVLALNWTFDDYKIGNGDILCFQEKLSEERIEYFHAKDMYSNAPDYLLYLYNRITVFFAAKDDPFNAFPVALRQDMLYEDVARQLALILECDPNYLLLVLPDCYGHPKKAHRQVKFTTLSDLLMLIPQQKNTNDDVYVPRLYFELLPISRSEYETKKLIRLNFCSSALNQIQVMNFYLPKLARISSLLSTMKTQNPMRIFQVVDHKLVKVFTGTEIIPDDESDLFAETIPEEESNMGEDDFYISVYHYQKELKQTHSVPFTFLDERLHETKLRLQERCGLPDQEWDKVKINIITRFNITTLKEDTYRLSDHHFKSDESLGLDHTDPWGRYNASATDRGLYIKD</sequence>
<dbReference type="Gene3D" id="2.60.210.10">
    <property type="entry name" value="Apoptosis, Tumor Necrosis Factor Receptor Associated Protein 2, Chain A"/>
    <property type="match status" value="1"/>
</dbReference>
<gene>
    <name evidence="12" type="ORF">INT47_001112</name>
</gene>
<evidence type="ECO:0000256" key="1">
    <source>
        <dbReference type="ARBA" id="ARBA00000707"/>
    </source>
</evidence>
<dbReference type="Pfam" id="PF00443">
    <property type="entry name" value="UCH"/>
    <property type="match status" value="1"/>
</dbReference>
<dbReference type="GO" id="GO:0005634">
    <property type="term" value="C:nucleus"/>
    <property type="evidence" value="ECO:0007669"/>
    <property type="project" value="UniProtKB-SubCell"/>
</dbReference>
<feature type="domain" description="USP" evidence="11">
    <location>
        <begin position="185"/>
        <end position="498"/>
    </location>
</feature>
<evidence type="ECO:0000256" key="8">
    <source>
        <dbReference type="ARBA" id="ARBA00022807"/>
    </source>
</evidence>
<comment type="catalytic activity">
    <reaction evidence="1">
        <text>Thiol-dependent hydrolysis of ester, thioester, amide, peptide and isopeptide bonds formed by the C-terminal Gly of ubiquitin (a 76-residue protein attached to proteins as an intracellular targeting signal).</text>
        <dbReference type="EC" id="3.4.19.12"/>
    </reaction>
</comment>
<dbReference type="PANTHER" id="PTHR24006:SF644">
    <property type="entry name" value="UBIQUITIN CARBOXYL-TERMINAL HYDROLASE 7"/>
    <property type="match status" value="1"/>
</dbReference>
<dbReference type="Gene3D" id="3.90.70.10">
    <property type="entry name" value="Cysteine proteinases"/>
    <property type="match status" value="1"/>
</dbReference>
<dbReference type="EMBL" id="JAEPRD010000002">
    <property type="protein sequence ID" value="KAG2213843.1"/>
    <property type="molecule type" value="Genomic_DNA"/>
</dbReference>
<keyword evidence="7" id="KW-0378">Hydrolase</keyword>
<dbReference type="Proteomes" id="UP000603453">
    <property type="component" value="Unassembled WGS sequence"/>
</dbReference>
<dbReference type="Pfam" id="PF12436">
    <property type="entry name" value="USP7_ICP0_bdg"/>
    <property type="match status" value="1"/>
</dbReference>
<evidence type="ECO:0000259" key="10">
    <source>
        <dbReference type="PROSITE" id="PS50144"/>
    </source>
</evidence>
<dbReference type="GO" id="GO:0016579">
    <property type="term" value="P:protein deubiquitination"/>
    <property type="evidence" value="ECO:0007669"/>
    <property type="project" value="InterPro"/>
</dbReference>
<dbReference type="GO" id="GO:0140492">
    <property type="term" value="F:metal-dependent deubiquitinase activity"/>
    <property type="evidence" value="ECO:0007669"/>
    <property type="project" value="UniProtKB-ARBA"/>
</dbReference>
<dbReference type="PROSITE" id="PS00973">
    <property type="entry name" value="USP_2"/>
    <property type="match status" value="1"/>
</dbReference>
<comment type="similarity">
    <text evidence="3">Belongs to the peptidase C19 family.</text>
</comment>
<dbReference type="InterPro" id="IPR002083">
    <property type="entry name" value="MATH/TRAF_dom"/>
</dbReference>
<evidence type="ECO:0000256" key="4">
    <source>
        <dbReference type="ARBA" id="ARBA00012759"/>
    </source>
</evidence>
<dbReference type="InterPro" id="IPR029346">
    <property type="entry name" value="USP_C"/>
</dbReference>
<dbReference type="PROSITE" id="PS00972">
    <property type="entry name" value="USP_1"/>
    <property type="match status" value="1"/>
</dbReference>
<dbReference type="GO" id="GO:0031647">
    <property type="term" value="P:regulation of protein stability"/>
    <property type="evidence" value="ECO:0007669"/>
    <property type="project" value="TreeGrafter"/>
</dbReference>
<evidence type="ECO:0000256" key="3">
    <source>
        <dbReference type="ARBA" id="ARBA00009085"/>
    </source>
</evidence>
<dbReference type="InterPro" id="IPR024729">
    <property type="entry name" value="USP7_ICP0-binding_dom"/>
</dbReference>
<organism evidence="12 13">
    <name type="scientific">Mucor saturninus</name>
    <dbReference type="NCBI Taxonomy" id="64648"/>
    <lineage>
        <taxon>Eukaryota</taxon>
        <taxon>Fungi</taxon>
        <taxon>Fungi incertae sedis</taxon>
        <taxon>Mucoromycota</taxon>
        <taxon>Mucoromycotina</taxon>
        <taxon>Mucoromycetes</taxon>
        <taxon>Mucorales</taxon>
        <taxon>Mucorineae</taxon>
        <taxon>Mucoraceae</taxon>
        <taxon>Mucor</taxon>
    </lineage>
</organism>
<comment type="subcellular location">
    <subcellularLocation>
        <location evidence="2">Nucleus</location>
    </subcellularLocation>
</comment>
<dbReference type="PROSITE" id="PS50144">
    <property type="entry name" value="MATH"/>
    <property type="match status" value="1"/>
</dbReference>